<evidence type="ECO:0000256" key="1">
    <source>
        <dbReference type="SAM" id="Phobius"/>
    </source>
</evidence>
<feature type="transmembrane region" description="Helical" evidence="1">
    <location>
        <begin position="24"/>
        <end position="47"/>
    </location>
</feature>
<feature type="transmembrane region" description="Helical" evidence="1">
    <location>
        <begin position="67"/>
        <end position="86"/>
    </location>
</feature>
<sequence>MSRPAAPGRDGPTGKSLWIRHGTWWLHPAWTGVLVALPCLAVTWYIPDQDYRLWWRTPKYFDSAACLTTLLLLGAFVVGAIAPSLARRRSIVRGSRVTPTADQQRILAQAGRVFVVLTLIGYAVWALLAISRGYGGDQLGSALLLNRDTLIGAKEEYFSTAPGVTTLTQFGPLAIVCLLLDRRISGHHHRWALALLAALVLARVLINAERLALFEAVVPVIVVAAALRSGRSARPRHRLWWALLPMVAPLLLAVVFGLFEYTRSWSDRYQHEHIGVGEFVMLRLGGYYATASNNSAVLLTHLAPYAKLPCFTIPVIWNFPILKSLFNVHGALDAGPHHWMLVLAQYGNPEFNNQGAILPAVADYGPVGALVWWAVIGLLLGVCYRALRAGELHGLVLYAVLYVGLLEMGRIFYWGLGRAFPVIAGGILLAVLLRRAGPRAAGEGT</sequence>
<name>A0ABP8TG48_9ACTN</name>
<protein>
    <recommendedName>
        <fullName evidence="4">Oligosaccharide repeat unit polymerase</fullName>
    </recommendedName>
</protein>
<feature type="transmembrane region" description="Helical" evidence="1">
    <location>
        <begin position="212"/>
        <end position="227"/>
    </location>
</feature>
<feature type="transmembrane region" description="Helical" evidence="1">
    <location>
        <begin position="239"/>
        <end position="259"/>
    </location>
</feature>
<feature type="transmembrane region" description="Helical" evidence="1">
    <location>
        <begin position="394"/>
        <end position="413"/>
    </location>
</feature>
<evidence type="ECO:0000313" key="2">
    <source>
        <dbReference type="EMBL" id="GAA4604483.1"/>
    </source>
</evidence>
<evidence type="ECO:0008006" key="4">
    <source>
        <dbReference type="Google" id="ProtNLM"/>
    </source>
</evidence>
<keyword evidence="1" id="KW-0812">Transmembrane</keyword>
<feature type="transmembrane region" description="Helical" evidence="1">
    <location>
        <begin position="113"/>
        <end position="134"/>
    </location>
</feature>
<gene>
    <name evidence="2" type="ORF">GCM10023195_15270</name>
</gene>
<proteinExistence type="predicted"/>
<comment type="caution">
    <text evidence="2">The sequence shown here is derived from an EMBL/GenBank/DDBJ whole genome shotgun (WGS) entry which is preliminary data.</text>
</comment>
<evidence type="ECO:0000313" key="3">
    <source>
        <dbReference type="Proteomes" id="UP001500212"/>
    </source>
</evidence>
<feature type="transmembrane region" description="Helical" evidence="1">
    <location>
        <begin position="370"/>
        <end position="387"/>
    </location>
</feature>
<organism evidence="2 3">
    <name type="scientific">Actinoallomurus liliacearum</name>
    <dbReference type="NCBI Taxonomy" id="1080073"/>
    <lineage>
        <taxon>Bacteria</taxon>
        <taxon>Bacillati</taxon>
        <taxon>Actinomycetota</taxon>
        <taxon>Actinomycetes</taxon>
        <taxon>Streptosporangiales</taxon>
        <taxon>Thermomonosporaceae</taxon>
        <taxon>Actinoallomurus</taxon>
    </lineage>
</organism>
<dbReference type="NCBIfam" id="TIGR04370">
    <property type="entry name" value="glyco_rpt_poly"/>
    <property type="match status" value="1"/>
</dbReference>
<dbReference type="Proteomes" id="UP001500212">
    <property type="component" value="Unassembled WGS sequence"/>
</dbReference>
<accession>A0ABP8TG48</accession>
<keyword evidence="1" id="KW-1133">Transmembrane helix</keyword>
<feature type="transmembrane region" description="Helical" evidence="1">
    <location>
        <begin position="191"/>
        <end position="206"/>
    </location>
</feature>
<feature type="transmembrane region" description="Helical" evidence="1">
    <location>
        <begin position="419"/>
        <end position="437"/>
    </location>
</feature>
<keyword evidence="3" id="KW-1185">Reference proteome</keyword>
<reference evidence="3" key="1">
    <citation type="journal article" date="2019" name="Int. J. Syst. Evol. Microbiol.">
        <title>The Global Catalogue of Microorganisms (GCM) 10K type strain sequencing project: providing services to taxonomists for standard genome sequencing and annotation.</title>
        <authorList>
            <consortium name="The Broad Institute Genomics Platform"/>
            <consortium name="The Broad Institute Genome Sequencing Center for Infectious Disease"/>
            <person name="Wu L."/>
            <person name="Ma J."/>
        </authorList>
    </citation>
    <scope>NUCLEOTIDE SEQUENCE [LARGE SCALE GENOMIC DNA]</scope>
    <source>
        <strain evidence="3">JCM 17938</strain>
    </source>
</reference>
<dbReference type="EMBL" id="BAABHJ010000004">
    <property type="protein sequence ID" value="GAA4604483.1"/>
    <property type="molecule type" value="Genomic_DNA"/>
</dbReference>
<keyword evidence="1" id="KW-0472">Membrane</keyword>
<feature type="transmembrane region" description="Helical" evidence="1">
    <location>
        <begin position="157"/>
        <end position="179"/>
    </location>
</feature>